<dbReference type="OrthoDB" id="2735536at2759"/>
<dbReference type="Gene3D" id="3.40.50.720">
    <property type="entry name" value="NAD(P)-binding Rossmann-like Domain"/>
    <property type="match status" value="1"/>
</dbReference>
<dbReference type="SUPFAM" id="SSF51735">
    <property type="entry name" value="NAD(P)-binding Rossmann-fold domains"/>
    <property type="match status" value="1"/>
</dbReference>
<evidence type="ECO:0008006" key="3">
    <source>
        <dbReference type="Google" id="ProtNLM"/>
    </source>
</evidence>
<organism evidence="1 2">
    <name type="scientific">Lepidopterella palustris CBS 459.81</name>
    <dbReference type="NCBI Taxonomy" id="1314670"/>
    <lineage>
        <taxon>Eukaryota</taxon>
        <taxon>Fungi</taxon>
        <taxon>Dikarya</taxon>
        <taxon>Ascomycota</taxon>
        <taxon>Pezizomycotina</taxon>
        <taxon>Dothideomycetes</taxon>
        <taxon>Pleosporomycetidae</taxon>
        <taxon>Mytilinidiales</taxon>
        <taxon>Argynnaceae</taxon>
        <taxon>Lepidopterella</taxon>
    </lineage>
</organism>
<protein>
    <recommendedName>
        <fullName evidence="3">NAD(P)-binding protein</fullName>
    </recommendedName>
</protein>
<proteinExistence type="predicted"/>
<evidence type="ECO:0000313" key="2">
    <source>
        <dbReference type="Proteomes" id="UP000250266"/>
    </source>
</evidence>
<sequence length="220" mass="24183">MHATINGSLTLLNSAPKSGPQLKTVVLASSIAAVEPAVQCQKKETSGPIIYLASKSAAERVFWEFKKQHNPAFTMTAMNPVQHLKSHDLLPVPTSPCQWIVPYVIDVRDVAKLIIYPIVHPAETDGERYIASSAASHPQAYADILRDALPEARGRIVEDESGKGYRKDYTLDEGEMIVDGGKEGKAIGGYMEFEQSVVDTARSFEGLVQGWWEFVIIVLN</sequence>
<accession>A0A8E2E2A6</accession>
<evidence type="ECO:0000313" key="1">
    <source>
        <dbReference type="EMBL" id="OCK75984.1"/>
    </source>
</evidence>
<dbReference type="AlphaFoldDB" id="A0A8E2E2A6"/>
<dbReference type="InterPro" id="IPR036291">
    <property type="entry name" value="NAD(P)-bd_dom_sf"/>
</dbReference>
<dbReference type="Proteomes" id="UP000250266">
    <property type="component" value="Unassembled WGS sequence"/>
</dbReference>
<dbReference type="EMBL" id="KV745254">
    <property type="protein sequence ID" value="OCK75984.1"/>
    <property type="molecule type" value="Genomic_DNA"/>
</dbReference>
<name>A0A8E2E2A6_9PEZI</name>
<keyword evidence="2" id="KW-1185">Reference proteome</keyword>
<gene>
    <name evidence="1" type="ORF">K432DRAFT_446338</name>
</gene>
<reference evidence="1 2" key="1">
    <citation type="journal article" date="2016" name="Nat. Commun.">
        <title>Ectomycorrhizal ecology is imprinted in the genome of the dominant symbiotic fungus Cenococcum geophilum.</title>
        <authorList>
            <consortium name="DOE Joint Genome Institute"/>
            <person name="Peter M."/>
            <person name="Kohler A."/>
            <person name="Ohm R.A."/>
            <person name="Kuo A."/>
            <person name="Krutzmann J."/>
            <person name="Morin E."/>
            <person name="Arend M."/>
            <person name="Barry K.W."/>
            <person name="Binder M."/>
            <person name="Choi C."/>
            <person name="Clum A."/>
            <person name="Copeland A."/>
            <person name="Grisel N."/>
            <person name="Haridas S."/>
            <person name="Kipfer T."/>
            <person name="LaButti K."/>
            <person name="Lindquist E."/>
            <person name="Lipzen A."/>
            <person name="Maire R."/>
            <person name="Meier B."/>
            <person name="Mihaltcheva S."/>
            <person name="Molinier V."/>
            <person name="Murat C."/>
            <person name="Poggeler S."/>
            <person name="Quandt C.A."/>
            <person name="Sperisen C."/>
            <person name="Tritt A."/>
            <person name="Tisserant E."/>
            <person name="Crous P.W."/>
            <person name="Henrissat B."/>
            <person name="Nehls U."/>
            <person name="Egli S."/>
            <person name="Spatafora J.W."/>
            <person name="Grigoriev I.V."/>
            <person name="Martin F.M."/>
        </authorList>
    </citation>
    <scope>NUCLEOTIDE SEQUENCE [LARGE SCALE GENOMIC DNA]</scope>
    <source>
        <strain evidence="1 2">CBS 459.81</strain>
    </source>
</reference>